<protein>
    <recommendedName>
        <fullName evidence="1">Nudix hydrolase domain-containing protein</fullName>
    </recommendedName>
</protein>
<evidence type="ECO:0000313" key="2">
    <source>
        <dbReference type="EMBL" id="GAA1239591.1"/>
    </source>
</evidence>
<dbReference type="Gene3D" id="3.90.79.10">
    <property type="entry name" value="Nucleoside Triphosphate Pyrophosphohydrolase"/>
    <property type="match status" value="1"/>
</dbReference>
<evidence type="ECO:0000313" key="3">
    <source>
        <dbReference type="Proteomes" id="UP001500653"/>
    </source>
</evidence>
<dbReference type="SUPFAM" id="SSF55811">
    <property type="entry name" value="Nudix"/>
    <property type="match status" value="1"/>
</dbReference>
<reference evidence="3" key="1">
    <citation type="journal article" date="2019" name="Int. J. Syst. Evol. Microbiol.">
        <title>The Global Catalogue of Microorganisms (GCM) 10K type strain sequencing project: providing services to taxonomists for standard genome sequencing and annotation.</title>
        <authorList>
            <consortium name="The Broad Institute Genomics Platform"/>
            <consortium name="The Broad Institute Genome Sequencing Center for Infectious Disease"/>
            <person name="Wu L."/>
            <person name="Ma J."/>
        </authorList>
    </citation>
    <scope>NUCLEOTIDE SEQUENCE [LARGE SCALE GENOMIC DNA]</scope>
    <source>
        <strain evidence="3">JCM 13023</strain>
    </source>
</reference>
<gene>
    <name evidence="2" type="ORF">GCM10009676_25390</name>
</gene>
<dbReference type="InterPro" id="IPR000086">
    <property type="entry name" value="NUDIX_hydrolase_dom"/>
</dbReference>
<comment type="caution">
    <text evidence="2">The sequence shown here is derived from an EMBL/GenBank/DDBJ whole genome shotgun (WGS) entry which is preliminary data.</text>
</comment>
<keyword evidence="3" id="KW-1185">Reference proteome</keyword>
<evidence type="ECO:0000259" key="1">
    <source>
        <dbReference type="PROSITE" id="PS51462"/>
    </source>
</evidence>
<name>A0ABP4GV45_9PSEU</name>
<dbReference type="PROSITE" id="PS51462">
    <property type="entry name" value="NUDIX"/>
    <property type="match status" value="1"/>
</dbReference>
<dbReference type="Pfam" id="PF00293">
    <property type="entry name" value="NUDIX"/>
    <property type="match status" value="1"/>
</dbReference>
<organism evidence="2 3">
    <name type="scientific">Prauserella halophila</name>
    <dbReference type="NCBI Taxonomy" id="185641"/>
    <lineage>
        <taxon>Bacteria</taxon>
        <taxon>Bacillati</taxon>
        <taxon>Actinomycetota</taxon>
        <taxon>Actinomycetes</taxon>
        <taxon>Pseudonocardiales</taxon>
        <taxon>Pseudonocardiaceae</taxon>
        <taxon>Prauserella</taxon>
    </lineage>
</organism>
<accession>A0ABP4GV45</accession>
<dbReference type="InterPro" id="IPR015797">
    <property type="entry name" value="NUDIX_hydrolase-like_dom_sf"/>
</dbReference>
<dbReference type="EMBL" id="BAAALN010000006">
    <property type="protein sequence ID" value="GAA1239591.1"/>
    <property type="molecule type" value="Genomic_DNA"/>
</dbReference>
<feature type="domain" description="Nudix hydrolase" evidence="1">
    <location>
        <begin position="110"/>
        <end position="235"/>
    </location>
</feature>
<dbReference type="CDD" id="cd02883">
    <property type="entry name" value="NUDIX_Hydrolase"/>
    <property type="match status" value="1"/>
</dbReference>
<proteinExistence type="predicted"/>
<dbReference type="Proteomes" id="UP001500653">
    <property type="component" value="Unassembled WGS sequence"/>
</dbReference>
<sequence>MHSYGESWDTASLGKEEPHLAARTVLEQRIRQRQQTFEEFVEYAETFAREHGEPGTLSVRHLQRLVSGSRPDGRPLGSVRPATARLLERIFGLSVAELLATPQSTSAAQSLRAAISVVVSDSKVLLVCRRGEEPSGISWHFPAGLVKPDMSAHSVAVRETFTETGIHCVVARALGSRLHPTTKVVCEYVLCDYVTGMAKNLDVVENIDVLWAETPDLTRFIPAEHIYEPVLAALRGPGVYQGPLSPAAEMPA</sequence>